<keyword evidence="9" id="KW-1185">Reference proteome</keyword>
<evidence type="ECO:0000256" key="2">
    <source>
        <dbReference type="ARBA" id="ARBA00022692"/>
    </source>
</evidence>
<keyword evidence="2 6" id="KW-0812">Transmembrane</keyword>
<comment type="caution">
    <text evidence="8">The sequence shown here is derived from an EMBL/GenBank/DDBJ whole genome shotgun (WGS) entry which is preliminary data.</text>
</comment>
<accession>A0A6A3B0S2</accession>
<evidence type="ECO:0000259" key="7">
    <source>
        <dbReference type="PROSITE" id="PS50845"/>
    </source>
</evidence>
<evidence type="ECO:0000256" key="5">
    <source>
        <dbReference type="ARBA" id="ARBA00023136"/>
    </source>
</evidence>
<keyword evidence="5 6" id="KW-0472">Membrane</keyword>
<dbReference type="PANTHER" id="PTHR10994:SF67">
    <property type="entry name" value="RETICULON-LIKE PROTEIN B16"/>
    <property type="match status" value="1"/>
</dbReference>
<dbReference type="AlphaFoldDB" id="A0A6A3B0S2"/>
<keyword evidence="4 6" id="KW-1133">Transmembrane helix</keyword>
<reference evidence="8" key="1">
    <citation type="submission" date="2019-09" db="EMBL/GenBank/DDBJ databases">
        <title>Draft genome information of white flower Hibiscus syriacus.</title>
        <authorList>
            <person name="Kim Y.-M."/>
        </authorList>
    </citation>
    <scope>NUCLEOTIDE SEQUENCE [LARGE SCALE GENOMIC DNA]</scope>
    <source>
        <strain evidence="8">YM2019G1</strain>
    </source>
</reference>
<dbReference type="GO" id="GO:0009617">
    <property type="term" value="P:response to bacterium"/>
    <property type="evidence" value="ECO:0007669"/>
    <property type="project" value="InterPro"/>
</dbReference>
<evidence type="ECO:0000256" key="1">
    <source>
        <dbReference type="ARBA" id="ARBA00004477"/>
    </source>
</evidence>
<feature type="transmembrane region" description="Helical" evidence="6">
    <location>
        <begin position="79"/>
        <end position="97"/>
    </location>
</feature>
<comment type="subcellular location">
    <subcellularLocation>
        <location evidence="1 6">Endoplasmic reticulum membrane</location>
        <topology evidence="1 6">Multi-pass membrane protein</topology>
    </subcellularLocation>
</comment>
<dbReference type="GO" id="GO:0005789">
    <property type="term" value="C:endoplasmic reticulum membrane"/>
    <property type="evidence" value="ECO:0007669"/>
    <property type="project" value="UniProtKB-SubCell"/>
</dbReference>
<evidence type="ECO:0000313" key="9">
    <source>
        <dbReference type="Proteomes" id="UP000436088"/>
    </source>
</evidence>
<feature type="transmembrane region" description="Helical" evidence="6">
    <location>
        <begin position="152"/>
        <end position="178"/>
    </location>
</feature>
<feature type="domain" description="Reticulon" evidence="7">
    <location>
        <begin position="47"/>
        <end position="229"/>
    </location>
</feature>
<protein>
    <recommendedName>
        <fullName evidence="6">Reticulon-like protein</fullName>
    </recommendedName>
</protein>
<dbReference type="Pfam" id="PF02453">
    <property type="entry name" value="Reticulon"/>
    <property type="match status" value="1"/>
</dbReference>
<dbReference type="InterPro" id="IPR003388">
    <property type="entry name" value="Reticulon"/>
</dbReference>
<dbReference type="OrthoDB" id="567788at2759"/>
<keyword evidence="3 6" id="KW-0256">Endoplasmic reticulum</keyword>
<feature type="transmembrane region" description="Helical" evidence="6">
    <location>
        <begin position="57"/>
        <end position="73"/>
    </location>
</feature>
<evidence type="ECO:0000256" key="4">
    <source>
        <dbReference type="ARBA" id="ARBA00022989"/>
    </source>
</evidence>
<sequence length="229" mass="25841">MENSGNDDGEETRNHTISSISSVASSDGYRLFGRQGSLRQFLGGGKAADILLWKRRSVSFGIIVIATVAWLIIEKSGLSLLLICLDILLILIVVLFIHANYAAYRNSGQIETFPELELSEEMISTVAASFRVKINNVLLLAHDITIGQDFHLFFKVVICLWLLSAIGSYCSFFTLAYVGTVLSVTLPAFYGKYEQHVDKYCGMMHRKFSQHYRIVDESVMRRIPLFMQR</sequence>
<dbReference type="InterPro" id="IPR045064">
    <property type="entry name" value="Reticulon-like"/>
</dbReference>
<proteinExistence type="predicted"/>
<dbReference type="PANTHER" id="PTHR10994">
    <property type="entry name" value="RETICULON"/>
    <property type="match status" value="1"/>
</dbReference>
<dbReference type="EMBL" id="VEPZ02000934">
    <property type="protein sequence ID" value="KAE8709783.1"/>
    <property type="molecule type" value="Genomic_DNA"/>
</dbReference>
<evidence type="ECO:0000256" key="6">
    <source>
        <dbReference type="RuleBase" id="RU363132"/>
    </source>
</evidence>
<evidence type="ECO:0000256" key="3">
    <source>
        <dbReference type="ARBA" id="ARBA00022824"/>
    </source>
</evidence>
<evidence type="ECO:0000313" key="8">
    <source>
        <dbReference type="EMBL" id="KAE8709783.1"/>
    </source>
</evidence>
<name>A0A6A3B0S2_HIBSY</name>
<dbReference type="Proteomes" id="UP000436088">
    <property type="component" value="Unassembled WGS sequence"/>
</dbReference>
<gene>
    <name evidence="8" type="ORF">F3Y22_tig00110328pilonHSYRG00444</name>
</gene>
<dbReference type="PROSITE" id="PS50845">
    <property type="entry name" value="RETICULON"/>
    <property type="match status" value="1"/>
</dbReference>
<organism evidence="8 9">
    <name type="scientific">Hibiscus syriacus</name>
    <name type="common">Rose of Sharon</name>
    <dbReference type="NCBI Taxonomy" id="106335"/>
    <lineage>
        <taxon>Eukaryota</taxon>
        <taxon>Viridiplantae</taxon>
        <taxon>Streptophyta</taxon>
        <taxon>Embryophyta</taxon>
        <taxon>Tracheophyta</taxon>
        <taxon>Spermatophyta</taxon>
        <taxon>Magnoliopsida</taxon>
        <taxon>eudicotyledons</taxon>
        <taxon>Gunneridae</taxon>
        <taxon>Pentapetalae</taxon>
        <taxon>rosids</taxon>
        <taxon>malvids</taxon>
        <taxon>Malvales</taxon>
        <taxon>Malvaceae</taxon>
        <taxon>Malvoideae</taxon>
        <taxon>Hibiscus</taxon>
    </lineage>
</organism>